<evidence type="ECO:0000313" key="2">
    <source>
        <dbReference type="Proteomes" id="UP000753961"/>
    </source>
</evidence>
<keyword evidence="2" id="KW-1185">Reference proteome</keyword>
<dbReference type="RefSeq" id="WP_222581399.1">
    <property type="nucleotide sequence ID" value="NZ_JAHVHU010000018.1"/>
</dbReference>
<evidence type="ECO:0000313" key="1">
    <source>
        <dbReference type="EMBL" id="MBY5959862.1"/>
    </source>
</evidence>
<comment type="caution">
    <text evidence="1">The sequence shown here is derived from an EMBL/GenBank/DDBJ whole genome shotgun (WGS) entry which is preliminary data.</text>
</comment>
<name>A0A953L8I5_9BACT</name>
<organism evidence="1 2">
    <name type="scientific">Membranihabitans marinus</name>
    <dbReference type="NCBI Taxonomy" id="1227546"/>
    <lineage>
        <taxon>Bacteria</taxon>
        <taxon>Pseudomonadati</taxon>
        <taxon>Bacteroidota</taxon>
        <taxon>Saprospiria</taxon>
        <taxon>Saprospirales</taxon>
        <taxon>Saprospiraceae</taxon>
        <taxon>Membranihabitans</taxon>
    </lineage>
</organism>
<protein>
    <submittedName>
        <fullName evidence="1">PD-(D/E)XK nuclease family protein</fullName>
    </submittedName>
</protein>
<dbReference type="EMBL" id="JAHVHU010000018">
    <property type="protein sequence ID" value="MBY5959862.1"/>
    <property type="molecule type" value="Genomic_DNA"/>
</dbReference>
<sequence>MNIDVSAKFFNITELERPGHYPLSLEFYGGNILDIHSDVMRISSFKGDYFPTDGSILSCTNSSYTNSLYLLRNPYSHQFKNQIRKPIMYLINPTSNSIHKVRTVTFKELGFRERDHLQEWIAKNPSCLNEELLIIQKEFSGFKDTNERLDLLALDKQGNLVIIENKLDDSGREVAWQVLKYASYCSSLSTEDITQIYNSYLGDNTA</sequence>
<gene>
    <name evidence="1" type="ORF">KUV50_17035</name>
</gene>
<dbReference type="GO" id="GO:0003676">
    <property type="term" value="F:nucleic acid binding"/>
    <property type="evidence" value="ECO:0007669"/>
    <property type="project" value="InterPro"/>
</dbReference>
<proteinExistence type="predicted"/>
<reference evidence="1" key="1">
    <citation type="submission" date="2021-06" db="EMBL/GenBank/DDBJ databases">
        <title>44 bacteria genomes isolated from Dapeng, Shenzhen.</title>
        <authorList>
            <person name="Zheng W."/>
            <person name="Yu S."/>
            <person name="Huang Y."/>
        </authorList>
    </citation>
    <scope>NUCLEOTIDE SEQUENCE</scope>
    <source>
        <strain evidence="1">DP5N28-2</strain>
    </source>
</reference>
<dbReference type="Gene3D" id="3.40.1350.10">
    <property type="match status" value="1"/>
</dbReference>
<accession>A0A953L8I5</accession>
<dbReference type="Proteomes" id="UP000753961">
    <property type="component" value="Unassembled WGS sequence"/>
</dbReference>
<dbReference type="InterPro" id="IPR011856">
    <property type="entry name" value="tRNA_endonuc-like_dom_sf"/>
</dbReference>
<dbReference type="AlphaFoldDB" id="A0A953L8I5"/>